<comment type="caution">
    <text evidence="2">The sequence shown here is derived from an EMBL/GenBank/DDBJ whole genome shotgun (WGS) entry which is preliminary data.</text>
</comment>
<proteinExistence type="predicted"/>
<reference evidence="2 3" key="1">
    <citation type="submission" date="2017-08" db="EMBL/GenBank/DDBJ databases">
        <title>Infants hospitalized years apart are colonized by the same room-sourced microbial strains.</title>
        <authorList>
            <person name="Brooks B."/>
            <person name="Olm M.R."/>
            <person name="Firek B.A."/>
            <person name="Baker R."/>
            <person name="Thomas B.C."/>
            <person name="Morowitz M.J."/>
            <person name="Banfield J.F."/>
        </authorList>
    </citation>
    <scope>NUCLEOTIDE SEQUENCE [LARGE SCALE GENOMIC DNA]</scope>
    <source>
        <strain evidence="2">S2_018_000_R2_101</strain>
    </source>
</reference>
<sequence>MVPEANLLTVEQAAALVGVSPWTLRKWRSKGQGPRFVRLGGAMGTVRYRPQDLDAYLEASVVEPTDCK</sequence>
<feature type="domain" description="Helix-turn-helix" evidence="1">
    <location>
        <begin position="7"/>
        <end position="59"/>
    </location>
</feature>
<dbReference type="InterPro" id="IPR041657">
    <property type="entry name" value="HTH_17"/>
</dbReference>
<name>A0A2W5A055_9SPHN</name>
<organism evidence="2 3">
    <name type="scientific">Sphingomonas sanxanigenens</name>
    <dbReference type="NCBI Taxonomy" id="397260"/>
    <lineage>
        <taxon>Bacteria</taxon>
        <taxon>Pseudomonadati</taxon>
        <taxon>Pseudomonadota</taxon>
        <taxon>Alphaproteobacteria</taxon>
        <taxon>Sphingomonadales</taxon>
        <taxon>Sphingomonadaceae</taxon>
        <taxon>Sphingomonas</taxon>
    </lineage>
</organism>
<gene>
    <name evidence="2" type="ORF">DI623_15980</name>
</gene>
<dbReference type="Proteomes" id="UP000249066">
    <property type="component" value="Unassembled WGS sequence"/>
</dbReference>
<dbReference type="Pfam" id="PF12728">
    <property type="entry name" value="HTH_17"/>
    <property type="match status" value="1"/>
</dbReference>
<accession>A0A2W5A055</accession>
<evidence type="ECO:0000313" key="3">
    <source>
        <dbReference type="Proteomes" id="UP000249066"/>
    </source>
</evidence>
<dbReference type="InterPro" id="IPR009061">
    <property type="entry name" value="DNA-bd_dom_put_sf"/>
</dbReference>
<dbReference type="AlphaFoldDB" id="A0A2W5A055"/>
<dbReference type="SUPFAM" id="SSF46955">
    <property type="entry name" value="Putative DNA-binding domain"/>
    <property type="match status" value="1"/>
</dbReference>
<evidence type="ECO:0000313" key="2">
    <source>
        <dbReference type="EMBL" id="PZO86727.1"/>
    </source>
</evidence>
<evidence type="ECO:0000259" key="1">
    <source>
        <dbReference type="Pfam" id="PF12728"/>
    </source>
</evidence>
<dbReference type="Gene3D" id="1.10.1660.10">
    <property type="match status" value="1"/>
</dbReference>
<dbReference type="EMBL" id="QFNN01000177">
    <property type="protein sequence ID" value="PZO86727.1"/>
    <property type="molecule type" value="Genomic_DNA"/>
</dbReference>
<protein>
    <recommendedName>
        <fullName evidence="1">Helix-turn-helix domain-containing protein</fullName>
    </recommendedName>
</protein>